<dbReference type="PANTHER" id="PTHR43466:SF1">
    <property type="entry name" value="2-OXO-4-HYDROXY-4-CARBOXY-5-UREIDOIMIDAZOLINE DECARBOXYLASE-RELATED"/>
    <property type="match status" value="1"/>
</dbReference>
<feature type="domain" description="Oxo-4-hydroxy-4-carboxy-5-ureidoimidazoline decarboxylase" evidence="7">
    <location>
        <begin position="10"/>
        <end position="166"/>
    </location>
</feature>
<accession>A0ABQ1I5K3</accession>
<evidence type="ECO:0000313" key="9">
    <source>
        <dbReference type="Proteomes" id="UP000651977"/>
    </source>
</evidence>
<keyword evidence="5" id="KW-0210">Decarboxylase</keyword>
<keyword evidence="6" id="KW-0456">Lyase</keyword>
<evidence type="ECO:0000256" key="4">
    <source>
        <dbReference type="ARBA" id="ARBA00022631"/>
    </source>
</evidence>
<keyword evidence="4" id="KW-0659">Purine metabolism</keyword>
<dbReference type="InterPro" id="IPR018020">
    <property type="entry name" value="OHCU_decarboxylase"/>
</dbReference>
<comment type="catalytic activity">
    <reaction evidence="1">
        <text>5-hydroxy-2-oxo-4-ureido-2,5-dihydro-1H-imidazole-5-carboxylate + H(+) = (S)-allantoin + CO2</text>
        <dbReference type="Rhea" id="RHEA:26301"/>
        <dbReference type="ChEBI" id="CHEBI:15378"/>
        <dbReference type="ChEBI" id="CHEBI:15678"/>
        <dbReference type="ChEBI" id="CHEBI:16526"/>
        <dbReference type="ChEBI" id="CHEBI:58639"/>
        <dbReference type="EC" id="4.1.1.97"/>
    </reaction>
</comment>
<reference evidence="9" key="1">
    <citation type="journal article" date="2019" name="Int. J. Syst. Evol. Microbiol.">
        <title>The Global Catalogue of Microorganisms (GCM) 10K type strain sequencing project: providing services to taxonomists for standard genome sequencing and annotation.</title>
        <authorList>
            <consortium name="The Broad Institute Genomics Platform"/>
            <consortium name="The Broad Institute Genome Sequencing Center for Infectious Disease"/>
            <person name="Wu L."/>
            <person name="Ma J."/>
        </authorList>
    </citation>
    <scope>NUCLEOTIDE SEQUENCE [LARGE SCALE GENOMIC DNA]</scope>
    <source>
        <strain evidence="9">CGMCC 1.10131</strain>
    </source>
</reference>
<protein>
    <recommendedName>
        <fullName evidence="3">2-oxo-4-hydroxy-4-carboxy-5-ureidoimidazoline decarboxylase</fullName>
        <ecNumber evidence="3">4.1.1.97</ecNumber>
    </recommendedName>
</protein>
<evidence type="ECO:0000256" key="6">
    <source>
        <dbReference type="ARBA" id="ARBA00023239"/>
    </source>
</evidence>
<name>A0ABQ1I5K3_9ALTE</name>
<dbReference type="Gene3D" id="1.10.3330.10">
    <property type="entry name" value="Oxo-4-hydroxy-4-carboxy-5-ureidoimidazoline decarboxylase"/>
    <property type="match status" value="1"/>
</dbReference>
<dbReference type="RefSeq" id="WP_055731330.1">
    <property type="nucleotide sequence ID" value="NZ_BMDY01000019.1"/>
</dbReference>
<gene>
    <name evidence="8" type="ORF">GCM10007414_29580</name>
</gene>
<dbReference type="NCBIfam" id="TIGR03180">
    <property type="entry name" value="UraD_2"/>
    <property type="match status" value="1"/>
</dbReference>
<evidence type="ECO:0000256" key="5">
    <source>
        <dbReference type="ARBA" id="ARBA00022793"/>
    </source>
</evidence>
<sequence>MTNPKLDNLNALSQQQYLEQLQHICSSQRWQQLMLKQRPIRSMQQFKQVAEDAFKQLNEADWLEAFAGHPMIGDMSSLQKKYSQAKHLSQAEQAQVAEAQQDTLQQLLDLNHAYLERYGFIFIICASGKPAEVILQALQQRYGQSREQELSTAAEQQQQISFLRMENLF</sequence>
<dbReference type="InterPro" id="IPR036778">
    <property type="entry name" value="OHCU_decarboxylase_sf"/>
</dbReference>
<dbReference type="NCBIfam" id="NF010372">
    <property type="entry name" value="PRK13798.1"/>
    <property type="match status" value="1"/>
</dbReference>
<dbReference type="Pfam" id="PF09349">
    <property type="entry name" value="OHCU_decarbox"/>
    <property type="match status" value="1"/>
</dbReference>
<dbReference type="EMBL" id="BMDY01000019">
    <property type="protein sequence ID" value="GGB14245.1"/>
    <property type="molecule type" value="Genomic_DNA"/>
</dbReference>
<evidence type="ECO:0000313" key="8">
    <source>
        <dbReference type="EMBL" id="GGB14245.1"/>
    </source>
</evidence>
<dbReference type="SUPFAM" id="SSF158694">
    <property type="entry name" value="UraD-Like"/>
    <property type="match status" value="1"/>
</dbReference>
<evidence type="ECO:0000256" key="3">
    <source>
        <dbReference type="ARBA" id="ARBA00012257"/>
    </source>
</evidence>
<proteinExistence type="predicted"/>
<comment type="caution">
    <text evidence="8">The sequence shown here is derived from an EMBL/GenBank/DDBJ whole genome shotgun (WGS) entry which is preliminary data.</text>
</comment>
<dbReference type="Proteomes" id="UP000651977">
    <property type="component" value="Unassembled WGS sequence"/>
</dbReference>
<organism evidence="8 9">
    <name type="scientific">Agarivorans gilvus</name>
    <dbReference type="NCBI Taxonomy" id="680279"/>
    <lineage>
        <taxon>Bacteria</taxon>
        <taxon>Pseudomonadati</taxon>
        <taxon>Pseudomonadota</taxon>
        <taxon>Gammaproteobacteria</taxon>
        <taxon>Alteromonadales</taxon>
        <taxon>Alteromonadaceae</taxon>
        <taxon>Agarivorans</taxon>
    </lineage>
</organism>
<dbReference type="InterPro" id="IPR017595">
    <property type="entry name" value="OHCU_decarboxylase-2"/>
</dbReference>
<comment type="pathway">
    <text evidence="2">Purine metabolism; urate degradation; (S)-allantoin from urate: step 3/3.</text>
</comment>
<evidence type="ECO:0000256" key="2">
    <source>
        <dbReference type="ARBA" id="ARBA00004754"/>
    </source>
</evidence>
<evidence type="ECO:0000259" key="7">
    <source>
        <dbReference type="Pfam" id="PF09349"/>
    </source>
</evidence>
<dbReference type="EC" id="4.1.1.97" evidence="3"/>
<keyword evidence="9" id="KW-1185">Reference proteome</keyword>
<evidence type="ECO:0000256" key="1">
    <source>
        <dbReference type="ARBA" id="ARBA00001163"/>
    </source>
</evidence>
<dbReference type="PANTHER" id="PTHR43466">
    <property type="entry name" value="2-OXO-4-HYDROXY-4-CARBOXY-5-UREIDOIMIDAZOLINE DECARBOXYLASE-RELATED"/>
    <property type="match status" value="1"/>
</dbReference>